<reference evidence="2 3" key="1">
    <citation type="journal article" date="2010" name="Science">
        <title>Genomic analysis of organismal complexity in the multicellular green alga Volvox carteri.</title>
        <authorList>
            <person name="Prochnik S.E."/>
            <person name="Umen J."/>
            <person name="Nedelcu A.M."/>
            <person name="Hallmann A."/>
            <person name="Miller S.M."/>
            <person name="Nishii I."/>
            <person name="Ferris P."/>
            <person name="Kuo A."/>
            <person name="Mitros T."/>
            <person name="Fritz-Laylin L.K."/>
            <person name="Hellsten U."/>
            <person name="Chapman J."/>
            <person name="Simakov O."/>
            <person name="Rensing S.A."/>
            <person name="Terry A."/>
            <person name="Pangilinan J."/>
            <person name="Kapitonov V."/>
            <person name="Jurka J."/>
            <person name="Salamov A."/>
            <person name="Shapiro H."/>
            <person name="Schmutz J."/>
            <person name="Grimwood J."/>
            <person name="Lindquist E."/>
            <person name="Lucas S."/>
            <person name="Grigoriev I.V."/>
            <person name="Schmitt R."/>
            <person name="Kirk D."/>
            <person name="Rokhsar D.S."/>
        </authorList>
    </citation>
    <scope>NUCLEOTIDE SEQUENCE [LARGE SCALE GENOMIC DNA]</scope>
    <source>
        <strain evidence="3">f. Nagariensis / Eve</strain>
    </source>
</reference>
<organism evidence="3">
    <name type="scientific">Volvox carteri f. nagariensis</name>
    <dbReference type="NCBI Taxonomy" id="3068"/>
    <lineage>
        <taxon>Eukaryota</taxon>
        <taxon>Viridiplantae</taxon>
        <taxon>Chlorophyta</taxon>
        <taxon>core chlorophytes</taxon>
        <taxon>Chlorophyceae</taxon>
        <taxon>CS clade</taxon>
        <taxon>Chlamydomonadales</taxon>
        <taxon>Volvocaceae</taxon>
        <taxon>Volvox</taxon>
    </lineage>
</organism>
<evidence type="ECO:0000313" key="2">
    <source>
        <dbReference type="EMBL" id="EFJ49256.1"/>
    </source>
</evidence>
<dbReference type="OrthoDB" id="549111at2759"/>
<accession>D8TT64</accession>
<keyword evidence="3" id="KW-1185">Reference proteome</keyword>
<name>D8TT64_VOLCA</name>
<dbReference type="GeneID" id="9618760"/>
<dbReference type="RefSeq" id="XP_002949704.1">
    <property type="nucleotide sequence ID" value="XM_002949658.1"/>
</dbReference>
<dbReference type="InParanoid" id="D8TT64"/>
<feature type="region of interest" description="Disordered" evidence="1">
    <location>
        <begin position="120"/>
        <end position="143"/>
    </location>
</feature>
<evidence type="ECO:0000256" key="1">
    <source>
        <dbReference type="SAM" id="MobiDB-lite"/>
    </source>
</evidence>
<dbReference type="KEGG" id="vcn:VOLCADRAFT_89983"/>
<dbReference type="STRING" id="3068.D8TT64"/>
<evidence type="ECO:0000313" key="3">
    <source>
        <dbReference type="Proteomes" id="UP000001058"/>
    </source>
</evidence>
<dbReference type="Proteomes" id="UP000001058">
    <property type="component" value="Unassembled WGS sequence"/>
</dbReference>
<sequence length="319" mass="34408">MSSVPRAWWAPGKGPLRRCSGSPGPSTAPHHAAAPILVLEAVKEVEDAFTVVKLLREADVPLLQEKAMLRPARQGAAKWVAIPGRVIEFFSALGILTEVSSPGYGKVGLAELGYRAGPTYAGKDDPSDGGNSPGHSVRQRGTDCRGASLTAACTAAEPPEWLRVTGWRLPRDLEVTPLECVTSRRLVTSAEERNWVLAEARSVSGGLRIFGSDFRDGDEVFSAPSLPVPTASVSTAEDVWASSPVLRRFQQHSNRWQAQATLGINARFLHLVTSDQLQVAQLTCTSWMTETDPPTHTHNGEESYFVFQAQCANGALTEP</sequence>
<dbReference type="EMBL" id="GL378336">
    <property type="protein sequence ID" value="EFJ49256.1"/>
    <property type="molecule type" value="Genomic_DNA"/>
</dbReference>
<dbReference type="AlphaFoldDB" id="D8TT64"/>
<proteinExistence type="predicted"/>
<protein>
    <submittedName>
        <fullName evidence="2">Uncharacterized protein</fullName>
    </submittedName>
</protein>
<gene>
    <name evidence="2" type="ORF">VOLCADRAFT_89983</name>
</gene>